<feature type="region of interest" description="Disordered" evidence="1">
    <location>
        <begin position="1"/>
        <end position="21"/>
    </location>
</feature>
<evidence type="ECO:0000313" key="4">
    <source>
        <dbReference type="EMBL" id="MFD0688343.1"/>
    </source>
</evidence>
<comment type="caution">
    <text evidence="4">The sequence shown here is derived from an EMBL/GenBank/DDBJ whole genome shotgun (WGS) entry which is preliminary data.</text>
</comment>
<dbReference type="InterPro" id="IPR046253">
    <property type="entry name" value="DUF6286"/>
</dbReference>
<organism evidence="4 5">
    <name type="scientific">Actinomadura fibrosa</name>
    <dbReference type="NCBI Taxonomy" id="111802"/>
    <lineage>
        <taxon>Bacteria</taxon>
        <taxon>Bacillati</taxon>
        <taxon>Actinomycetota</taxon>
        <taxon>Actinomycetes</taxon>
        <taxon>Streptosporangiales</taxon>
        <taxon>Thermomonosporaceae</taxon>
        <taxon>Actinomadura</taxon>
    </lineage>
</organism>
<protein>
    <submittedName>
        <fullName evidence="4">DUF6286 domain-containing protein</fullName>
    </submittedName>
</protein>
<feature type="transmembrane region" description="Helical" evidence="2">
    <location>
        <begin position="31"/>
        <end position="57"/>
    </location>
</feature>
<sequence>MTAHAGPLARRRRTPAAADRAARHSFRSRRVWPALLAAVLITAAGMLAAIEVITAWLDRPARIVPYGRIADWAEDTAWKDAPALAIAGALTLLGLLFLLAGLLPGRTRVVPLHGDDPDLTMGVTRRGFKAAIASAAEGASGVSGVRRVRLRRRRVKVVALTPVREHGDLGERVTAAVGDLLDRIQPLPARKVAVRVKYRED</sequence>
<feature type="transmembrane region" description="Helical" evidence="2">
    <location>
        <begin position="81"/>
        <end position="103"/>
    </location>
</feature>
<keyword evidence="2" id="KW-1133">Transmembrane helix</keyword>
<name>A0ABW2XSB7_9ACTN</name>
<dbReference type="Pfam" id="PF19803">
    <property type="entry name" value="DUF6286"/>
    <property type="match status" value="1"/>
</dbReference>
<proteinExistence type="predicted"/>
<evidence type="ECO:0000259" key="3">
    <source>
        <dbReference type="Pfam" id="PF19803"/>
    </source>
</evidence>
<evidence type="ECO:0000313" key="5">
    <source>
        <dbReference type="Proteomes" id="UP001597063"/>
    </source>
</evidence>
<dbReference type="RefSeq" id="WP_131760552.1">
    <property type="nucleotide sequence ID" value="NZ_CAACUY010000120.1"/>
</dbReference>
<feature type="domain" description="DUF6286" evidence="3">
    <location>
        <begin position="92"/>
        <end position="197"/>
    </location>
</feature>
<evidence type="ECO:0000256" key="1">
    <source>
        <dbReference type="SAM" id="MobiDB-lite"/>
    </source>
</evidence>
<reference evidence="5" key="1">
    <citation type="journal article" date="2019" name="Int. J. Syst. Evol. Microbiol.">
        <title>The Global Catalogue of Microorganisms (GCM) 10K type strain sequencing project: providing services to taxonomists for standard genome sequencing and annotation.</title>
        <authorList>
            <consortium name="The Broad Institute Genomics Platform"/>
            <consortium name="The Broad Institute Genome Sequencing Center for Infectious Disease"/>
            <person name="Wu L."/>
            <person name="Ma J."/>
        </authorList>
    </citation>
    <scope>NUCLEOTIDE SEQUENCE [LARGE SCALE GENOMIC DNA]</scope>
    <source>
        <strain evidence="5">JCM 9371</strain>
    </source>
</reference>
<evidence type="ECO:0000256" key="2">
    <source>
        <dbReference type="SAM" id="Phobius"/>
    </source>
</evidence>
<accession>A0ABW2XSB7</accession>
<gene>
    <name evidence="4" type="ORF">ACFQZM_27870</name>
</gene>
<keyword evidence="2" id="KW-0812">Transmembrane</keyword>
<keyword evidence="5" id="KW-1185">Reference proteome</keyword>
<dbReference type="EMBL" id="JBHTGP010000013">
    <property type="protein sequence ID" value="MFD0688343.1"/>
    <property type="molecule type" value="Genomic_DNA"/>
</dbReference>
<dbReference type="Proteomes" id="UP001597063">
    <property type="component" value="Unassembled WGS sequence"/>
</dbReference>
<keyword evidence="2" id="KW-0472">Membrane</keyword>